<keyword evidence="4" id="KW-1185">Reference proteome</keyword>
<dbReference type="Proteomes" id="UP000236161">
    <property type="component" value="Unassembled WGS sequence"/>
</dbReference>
<organism evidence="3 4">
    <name type="scientific">Apostasia shenzhenica</name>
    <dbReference type="NCBI Taxonomy" id="1088818"/>
    <lineage>
        <taxon>Eukaryota</taxon>
        <taxon>Viridiplantae</taxon>
        <taxon>Streptophyta</taxon>
        <taxon>Embryophyta</taxon>
        <taxon>Tracheophyta</taxon>
        <taxon>Spermatophyta</taxon>
        <taxon>Magnoliopsida</taxon>
        <taxon>Liliopsida</taxon>
        <taxon>Asparagales</taxon>
        <taxon>Orchidaceae</taxon>
        <taxon>Apostasioideae</taxon>
        <taxon>Apostasia</taxon>
    </lineage>
</organism>
<name>A0A2I0AQU8_9ASPA</name>
<gene>
    <name evidence="3" type="ORF">AXF42_Ash012466</name>
</gene>
<sequence>MNMFAYSENEIIELDVCGNEFLVDELSAPSQDLEDFVTVVAVDETEDDSDSVTESSPSDKKNSEDGGMNNVDQSNIEALDIQTHTDSDSNYKVDEEDVEISSEDEVDLVRDYFTLNNTDSIRAEPLDKLSDKEIEENIKTVVQDFSSNADEFEPNREVTIWKQIMSREEYEDEDNGNISLRDGMQFKSIDELRKAVAKYCMFEGVSIRKVKNDKKRYTMICKDVKCKWKIHVSVLPDGVTFKIRYVKEKHKCKKNK</sequence>
<dbReference type="OrthoDB" id="1932754at2759"/>
<dbReference type="Pfam" id="PF03108">
    <property type="entry name" value="DBD_Tnp_Mut"/>
    <property type="match status" value="1"/>
</dbReference>
<dbReference type="AlphaFoldDB" id="A0A2I0AQU8"/>
<proteinExistence type="predicted"/>
<evidence type="ECO:0000313" key="4">
    <source>
        <dbReference type="Proteomes" id="UP000236161"/>
    </source>
</evidence>
<dbReference type="EMBL" id="KZ451959">
    <property type="protein sequence ID" value="PKA57927.1"/>
    <property type="molecule type" value="Genomic_DNA"/>
</dbReference>
<dbReference type="InterPro" id="IPR004332">
    <property type="entry name" value="Transposase_MuDR"/>
</dbReference>
<evidence type="ECO:0000256" key="1">
    <source>
        <dbReference type="SAM" id="MobiDB-lite"/>
    </source>
</evidence>
<evidence type="ECO:0000313" key="3">
    <source>
        <dbReference type="EMBL" id="PKA57927.1"/>
    </source>
</evidence>
<protein>
    <recommendedName>
        <fullName evidence="2">Transposase MuDR plant domain-containing protein</fullName>
    </recommendedName>
</protein>
<evidence type="ECO:0000259" key="2">
    <source>
        <dbReference type="Pfam" id="PF03108"/>
    </source>
</evidence>
<feature type="domain" description="Transposase MuDR plant" evidence="2">
    <location>
        <begin position="177"/>
        <end position="243"/>
    </location>
</feature>
<accession>A0A2I0AQU8</accession>
<reference evidence="3 4" key="1">
    <citation type="journal article" date="2017" name="Nature">
        <title>The Apostasia genome and the evolution of orchids.</title>
        <authorList>
            <person name="Zhang G.Q."/>
            <person name="Liu K.W."/>
            <person name="Li Z."/>
            <person name="Lohaus R."/>
            <person name="Hsiao Y.Y."/>
            <person name="Niu S.C."/>
            <person name="Wang J.Y."/>
            <person name="Lin Y.C."/>
            <person name="Xu Q."/>
            <person name="Chen L.J."/>
            <person name="Yoshida K."/>
            <person name="Fujiwara S."/>
            <person name="Wang Z.W."/>
            <person name="Zhang Y.Q."/>
            <person name="Mitsuda N."/>
            <person name="Wang M."/>
            <person name="Liu G.H."/>
            <person name="Pecoraro L."/>
            <person name="Huang H.X."/>
            <person name="Xiao X.J."/>
            <person name="Lin M."/>
            <person name="Wu X.Y."/>
            <person name="Wu W.L."/>
            <person name="Chen Y.Y."/>
            <person name="Chang S.B."/>
            <person name="Sakamoto S."/>
            <person name="Ohme-Takagi M."/>
            <person name="Yagi M."/>
            <person name="Zeng S.J."/>
            <person name="Shen C.Y."/>
            <person name="Yeh C.M."/>
            <person name="Luo Y.B."/>
            <person name="Tsai W.C."/>
            <person name="Van de Peer Y."/>
            <person name="Liu Z.J."/>
        </authorList>
    </citation>
    <scope>NUCLEOTIDE SEQUENCE [LARGE SCALE GENOMIC DNA]</scope>
    <source>
        <strain evidence="4">cv. Shenzhen</strain>
        <tissue evidence="3">Stem</tissue>
    </source>
</reference>
<feature type="region of interest" description="Disordered" evidence="1">
    <location>
        <begin position="41"/>
        <end position="75"/>
    </location>
</feature>